<dbReference type="WBParaSite" id="ECPE_0001722401-mRNA-1">
    <property type="protein sequence ID" value="ECPE_0001722401-mRNA-1"/>
    <property type="gene ID" value="ECPE_0001722401"/>
</dbReference>
<dbReference type="Proteomes" id="UP000272942">
    <property type="component" value="Unassembled WGS sequence"/>
</dbReference>
<evidence type="ECO:0000313" key="3">
    <source>
        <dbReference type="WBParaSite" id="ECPE_0001722401-mRNA-1"/>
    </source>
</evidence>
<name>A0A183BD95_9TREM</name>
<proteinExistence type="predicted"/>
<protein>
    <submittedName>
        <fullName evidence="1 3">Uncharacterized protein</fullName>
    </submittedName>
</protein>
<dbReference type="AlphaFoldDB" id="A0A183BD95"/>
<accession>A0A183BD95</accession>
<evidence type="ECO:0000313" key="1">
    <source>
        <dbReference type="EMBL" id="VDP94468.1"/>
    </source>
</evidence>
<sequence>MEDTLPVRRVQGAVEMEDGICPIAEQPWGILEKNGLT</sequence>
<reference evidence="3" key="1">
    <citation type="submission" date="2016-06" db="UniProtKB">
        <authorList>
            <consortium name="WormBaseParasite"/>
        </authorList>
    </citation>
    <scope>IDENTIFICATION</scope>
</reference>
<dbReference type="EMBL" id="UZAN01067832">
    <property type="protein sequence ID" value="VDP94468.1"/>
    <property type="molecule type" value="Genomic_DNA"/>
</dbReference>
<organism evidence="3">
    <name type="scientific">Echinostoma caproni</name>
    <dbReference type="NCBI Taxonomy" id="27848"/>
    <lineage>
        <taxon>Eukaryota</taxon>
        <taxon>Metazoa</taxon>
        <taxon>Spiralia</taxon>
        <taxon>Lophotrochozoa</taxon>
        <taxon>Platyhelminthes</taxon>
        <taxon>Trematoda</taxon>
        <taxon>Digenea</taxon>
        <taxon>Plagiorchiida</taxon>
        <taxon>Echinostomata</taxon>
        <taxon>Echinostomatoidea</taxon>
        <taxon>Echinostomatidae</taxon>
        <taxon>Echinostoma</taxon>
    </lineage>
</organism>
<keyword evidence="2" id="KW-1185">Reference proteome</keyword>
<evidence type="ECO:0000313" key="2">
    <source>
        <dbReference type="Proteomes" id="UP000272942"/>
    </source>
</evidence>
<reference evidence="1 2" key="2">
    <citation type="submission" date="2018-11" db="EMBL/GenBank/DDBJ databases">
        <authorList>
            <consortium name="Pathogen Informatics"/>
        </authorList>
    </citation>
    <scope>NUCLEOTIDE SEQUENCE [LARGE SCALE GENOMIC DNA]</scope>
    <source>
        <strain evidence="1 2">Egypt</strain>
    </source>
</reference>
<gene>
    <name evidence="1" type="ORF">ECPE_LOCUS17180</name>
</gene>